<accession>A0ABT5AIW3</accession>
<sequence>MKSVLIATIGTRDLMFQIASGEWFNIGNDRVQNGEIIAEQLEVISDLGLKDNTTFRDLTKYLLDNIEKHINHIQPPIIGKMFIEQASKIEKVYLIATDQEKNVTQREKDTLYSAQLIKQWLMHKFSHLHDNNVHIILLGQDGTNPSIFEDMFNWWRKIWKNTITVNKSQSVWVCLKGGVGQTSEAARISGLSFYGDRIQFFEFKENTRANRNGIPSDYSGPFLGTNYLWDRTQKQALKLLESYDYTEAYDLLEPYFQQSGSRFGAIPDLLKAGKLWNQGQFEGFLSLAQSSTQISSVEGRLWMAYEQAYLGEIRLKQMNTTEAMLHSYRAIEGLLYWWAADSFPDHVQEEKQGWPLVNISILQKYPFLTSYFSKPEPKTEVNLQGWLLKDLLNLAIPETANSIDFQAFWYSAKTARNTFSHRLGGLAEQDVFTAWGKDITNSQQWQKRILNCINLVTRKSFNTLYKASLFAQIHTEVIATLKTQEIKIN</sequence>
<evidence type="ECO:0000313" key="2">
    <source>
        <dbReference type="Proteomes" id="UP001211249"/>
    </source>
</evidence>
<dbReference type="EMBL" id="JAQMUC010000069">
    <property type="protein sequence ID" value="MDB9536653.1"/>
    <property type="molecule type" value="Genomic_DNA"/>
</dbReference>
<proteinExistence type="predicted"/>
<dbReference type="RefSeq" id="WP_271796424.1">
    <property type="nucleotide sequence ID" value="NZ_JAQMUC010000069.1"/>
</dbReference>
<evidence type="ECO:0000313" key="1">
    <source>
        <dbReference type="EMBL" id="MDB9536653.1"/>
    </source>
</evidence>
<keyword evidence="2" id="KW-1185">Reference proteome</keyword>
<gene>
    <name evidence="1" type="ORF">PN451_12590</name>
</gene>
<reference evidence="1 2" key="1">
    <citation type="submission" date="2023-01" db="EMBL/GenBank/DDBJ databases">
        <title>Genomes from the Australian National Cyanobacteria Reference Collection.</title>
        <authorList>
            <person name="Willis A."/>
            <person name="Lee E.M.F."/>
        </authorList>
    </citation>
    <scope>NUCLEOTIDE SEQUENCE [LARGE SCALE GENOMIC DNA]</scope>
    <source>
        <strain evidence="1 2">CS-1226</strain>
    </source>
</reference>
<comment type="caution">
    <text evidence="1">The sequence shown here is derived from an EMBL/GenBank/DDBJ whole genome shotgun (WGS) entry which is preliminary data.</text>
</comment>
<organism evidence="1 2">
    <name type="scientific">Dolichospermum planctonicum CS-1226</name>
    <dbReference type="NCBI Taxonomy" id="3021751"/>
    <lineage>
        <taxon>Bacteria</taxon>
        <taxon>Bacillati</taxon>
        <taxon>Cyanobacteriota</taxon>
        <taxon>Cyanophyceae</taxon>
        <taxon>Nostocales</taxon>
        <taxon>Aphanizomenonaceae</taxon>
        <taxon>Dolichospermum</taxon>
        <taxon>Dolichospermum planctonicum</taxon>
    </lineage>
</organism>
<dbReference type="Proteomes" id="UP001211249">
    <property type="component" value="Unassembled WGS sequence"/>
</dbReference>
<protein>
    <submittedName>
        <fullName evidence="1">Uncharacterized protein</fullName>
    </submittedName>
</protein>
<name>A0ABT5AIW3_9CYAN</name>